<dbReference type="Gene3D" id="6.10.250.1050">
    <property type="match status" value="1"/>
</dbReference>
<feature type="compositionally biased region" description="Polar residues" evidence="1">
    <location>
        <begin position="31"/>
        <end position="41"/>
    </location>
</feature>
<dbReference type="VEuPathDB" id="FungiDB:UREG_03861"/>
<feature type="region of interest" description="Disordered" evidence="1">
    <location>
        <begin position="1"/>
        <end position="246"/>
    </location>
</feature>
<proteinExistence type="predicted"/>
<dbReference type="eggNOG" id="ENOG502S2VH">
    <property type="taxonomic scope" value="Eukaryota"/>
</dbReference>
<organism evidence="2 3">
    <name type="scientific">Uncinocarpus reesii (strain UAMH 1704)</name>
    <dbReference type="NCBI Taxonomy" id="336963"/>
    <lineage>
        <taxon>Eukaryota</taxon>
        <taxon>Fungi</taxon>
        <taxon>Dikarya</taxon>
        <taxon>Ascomycota</taxon>
        <taxon>Pezizomycotina</taxon>
        <taxon>Eurotiomycetes</taxon>
        <taxon>Eurotiomycetidae</taxon>
        <taxon>Onygenales</taxon>
        <taxon>Onygenaceae</taxon>
        <taxon>Uncinocarpus</taxon>
    </lineage>
</organism>
<evidence type="ECO:0008006" key="4">
    <source>
        <dbReference type="Google" id="ProtNLM"/>
    </source>
</evidence>
<dbReference type="GO" id="GO:0009966">
    <property type="term" value="P:regulation of signal transduction"/>
    <property type="evidence" value="ECO:0007669"/>
    <property type="project" value="InterPro"/>
</dbReference>
<gene>
    <name evidence="2" type="ORF">UREG_03861</name>
</gene>
<feature type="compositionally biased region" description="Basic and acidic residues" evidence="1">
    <location>
        <begin position="119"/>
        <end position="132"/>
    </location>
</feature>
<feature type="compositionally biased region" description="Acidic residues" evidence="1">
    <location>
        <begin position="142"/>
        <end position="166"/>
    </location>
</feature>
<feature type="compositionally biased region" description="Polar residues" evidence="1">
    <location>
        <begin position="1"/>
        <end position="14"/>
    </location>
</feature>
<dbReference type="Pfam" id="PF04979">
    <property type="entry name" value="IPP-2"/>
    <property type="match status" value="1"/>
</dbReference>
<dbReference type="OrthoDB" id="551302at2759"/>
<evidence type="ECO:0000256" key="1">
    <source>
        <dbReference type="SAM" id="MobiDB-lite"/>
    </source>
</evidence>
<name>C4JM03_UNCRE</name>
<dbReference type="EMBL" id="CH476616">
    <property type="protein sequence ID" value="EEP79015.1"/>
    <property type="molecule type" value="Genomic_DNA"/>
</dbReference>
<dbReference type="PANTHER" id="PTHR12398">
    <property type="entry name" value="PROTEIN PHOSPHATASE INHIBITOR"/>
    <property type="match status" value="1"/>
</dbReference>
<feature type="compositionally biased region" description="Basic residues" evidence="1">
    <location>
        <begin position="171"/>
        <end position="180"/>
    </location>
</feature>
<evidence type="ECO:0000313" key="2">
    <source>
        <dbReference type="EMBL" id="EEP79015.1"/>
    </source>
</evidence>
<dbReference type="OMA" id="SHKSEKH"/>
<feature type="compositionally biased region" description="Polar residues" evidence="1">
    <location>
        <begin position="50"/>
        <end position="59"/>
    </location>
</feature>
<dbReference type="RefSeq" id="XP_002544344.1">
    <property type="nucleotide sequence ID" value="XM_002544298.1"/>
</dbReference>
<dbReference type="Proteomes" id="UP000002058">
    <property type="component" value="Unassembled WGS sequence"/>
</dbReference>
<reference evidence="3" key="1">
    <citation type="journal article" date="2009" name="Genome Res.">
        <title>Comparative genomic analyses of the human fungal pathogens Coccidioides and their relatives.</title>
        <authorList>
            <person name="Sharpton T.J."/>
            <person name="Stajich J.E."/>
            <person name="Rounsley S.D."/>
            <person name="Gardner M.J."/>
            <person name="Wortman J.R."/>
            <person name="Jordar V.S."/>
            <person name="Maiti R."/>
            <person name="Kodira C.D."/>
            <person name="Neafsey D.E."/>
            <person name="Zeng Q."/>
            <person name="Hung C.-Y."/>
            <person name="McMahan C."/>
            <person name="Muszewska A."/>
            <person name="Grynberg M."/>
            <person name="Mandel M.A."/>
            <person name="Kellner E.M."/>
            <person name="Barker B.M."/>
            <person name="Galgiani J.N."/>
            <person name="Orbach M.J."/>
            <person name="Kirkland T.N."/>
            <person name="Cole G.T."/>
            <person name="Henn M.R."/>
            <person name="Birren B.W."/>
            <person name="Taylor J.W."/>
        </authorList>
    </citation>
    <scope>NUCLEOTIDE SEQUENCE [LARGE SCALE GENOMIC DNA]</scope>
    <source>
        <strain evidence="3">UAMH 1704</strain>
    </source>
</reference>
<dbReference type="GO" id="GO:0004864">
    <property type="term" value="F:protein phosphatase inhibitor activity"/>
    <property type="evidence" value="ECO:0007669"/>
    <property type="project" value="InterPro"/>
</dbReference>
<accession>C4JM03</accession>
<dbReference type="PANTHER" id="PTHR12398:SF20">
    <property type="entry name" value="PROTEIN PHOSPHATASE 1 REGULATORY INHIBITOR SUBUNIT 2"/>
    <property type="match status" value="1"/>
</dbReference>
<evidence type="ECO:0000313" key="3">
    <source>
        <dbReference type="Proteomes" id="UP000002058"/>
    </source>
</evidence>
<feature type="compositionally biased region" description="Acidic residues" evidence="1">
    <location>
        <begin position="275"/>
        <end position="285"/>
    </location>
</feature>
<dbReference type="InParanoid" id="C4JM03"/>
<dbReference type="HOGENOM" id="CLU_070379_0_0_1"/>
<dbReference type="FunCoup" id="C4JM03">
    <property type="interactions" value="240"/>
</dbReference>
<feature type="compositionally biased region" description="Acidic residues" evidence="1">
    <location>
        <begin position="185"/>
        <end position="194"/>
    </location>
</feature>
<feature type="region of interest" description="Disordered" evidence="1">
    <location>
        <begin position="268"/>
        <end position="303"/>
    </location>
</feature>
<dbReference type="GeneID" id="8441458"/>
<keyword evidence="3" id="KW-1185">Reference proteome</keyword>
<protein>
    <recommendedName>
        <fullName evidence="4">Glc8 protein</fullName>
    </recommendedName>
</protein>
<dbReference type="STRING" id="336963.C4JM03"/>
<feature type="compositionally biased region" description="Basic and acidic residues" evidence="1">
    <location>
        <begin position="222"/>
        <end position="246"/>
    </location>
</feature>
<dbReference type="AlphaFoldDB" id="C4JM03"/>
<dbReference type="KEGG" id="ure:UREG_03861"/>
<dbReference type="InterPro" id="IPR007062">
    <property type="entry name" value="PPI-2"/>
</dbReference>
<sequence length="303" mass="33909">METQQMHAPHSSENVPKRPKGLVWRKGILKKSSSSVQTASFSPPGDAPISPTSPQSPFKAQSPADNKELTLQNTMYNAGKHYNPISRRQSSVSKANGALGEDGNSPKLKWDEVNLYLTEQERSSTMKIDEPKTPYVPHYDPDQEEDEDDDPDVGGIDADDVAVDELEMQKAQKKGGRNRRAREDDIPDLDLGEPEEMHWNDTVGDSRITRARSVSDTSASGKPEKHVVMGDDAGEGLHRTESLEEREKHIAFEERRKKHYEMANVKDLLGHPEQMDELVEDEDTADISQQHPPVPGLPQRFAK</sequence>